<proteinExistence type="predicted"/>
<keyword evidence="3" id="KW-1185">Reference proteome</keyword>
<evidence type="ECO:0000256" key="1">
    <source>
        <dbReference type="SAM" id="MobiDB-lite"/>
    </source>
</evidence>
<evidence type="ECO:0008006" key="4">
    <source>
        <dbReference type="Google" id="ProtNLM"/>
    </source>
</evidence>
<evidence type="ECO:0000313" key="3">
    <source>
        <dbReference type="Proteomes" id="UP000605990"/>
    </source>
</evidence>
<comment type="caution">
    <text evidence="2">The sequence shown here is derived from an EMBL/GenBank/DDBJ whole genome shotgun (WGS) entry which is preliminary data.</text>
</comment>
<gene>
    <name evidence="2" type="ORF">H8R27_09380</name>
</gene>
<dbReference type="Proteomes" id="UP000605990">
    <property type="component" value="Unassembled WGS sequence"/>
</dbReference>
<dbReference type="RefSeq" id="WP_166129362.1">
    <property type="nucleotide sequence ID" value="NZ_JAANOQ010000006.1"/>
</dbReference>
<organism evidence="2 3">
    <name type="scientific">Flavobacterium bernardetii</name>
    <dbReference type="NCBI Taxonomy" id="2813823"/>
    <lineage>
        <taxon>Bacteria</taxon>
        <taxon>Pseudomonadati</taxon>
        <taxon>Bacteroidota</taxon>
        <taxon>Flavobacteriia</taxon>
        <taxon>Flavobacteriales</taxon>
        <taxon>Flavobacteriaceae</taxon>
        <taxon>Flavobacterium</taxon>
    </lineage>
</organism>
<feature type="compositionally biased region" description="Pro residues" evidence="1">
    <location>
        <begin position="41"/>
        <end position="58"/>
    </location>
</feature>
<reference evidence="2 3" key="1">
    <citation type="submission" date="2020-08" db="EMBL/GenBank/DDBJ databases">
        <title>Description of novel Flavobacterium F-408 isolate.</title>
        <authorList>
            <person name="Saticioglu I.B."/>
            <person name="Duman M."/>
            <person name="Altun S."/>
        </authorList>
    </citation>
    <scope>NUCLEOTIDE SEQUENCE [LARGE SCALE GENOMIC DNA]</scope>
    <source>
        <strain evidence="2 3">F-408</strain>
    </source>
</reference>
<accession>A0ABR7IZ92</accession>
<protein>
    <recommendedName>
        <fullName evidence="4">Bacteriocin</fullName>
    </recommendedName>
</protein>
<dbReference type="EMBL" id="JACRUN010000005">
    <property type="protein sequence ID" value="MBC5835096.1"/>
    <property type="molecule type" value="Genomic_DNA"/>
</dbReference>
<sequence>MKTRKLNLSGFIQNELSKEEILTIKGGLVGDPPIKYTIPTPASPIPPMPPLTIYPEPPGGNTVGNGAG</sequence>
<name>A0ABR7IZ92_9FLAO</name>
<feature type="region of interest" description="Disordered" evidence="1">
    <location>
        <begin position="40"/>
        <end position="68"/>
    </location>
</feature>
<evidence type="ECO:0000313" key="2">
    <source>
        <dbReference type="EMBL" id="MBC5835096.1"/>
    </source>
</evidence>